<reference evidence="2" key="1">
    <citation type="journal article" date="2019" name="Int. J. Syst. Evol. Microbiol.">
        <title>The Global Catalogue of Microorganisms (GCM) 10K type strain sequencing project: providing services to taxonomists for standard genome sequencing and annotation.</title>
        <authorList>
            <consortium name="The Broad Institute Genomics Platform"/>
            <consortium name="The Broad Institute Genome Sequencing Center for Infectious Disease"/>
            <person name="Wu L."/>
            <person name="Ma J."/>
        </authorList>
    </citation>
    <scope>NUCLEOTIDE SEQUENCE [LARGE SCALE GENOMIC DNA]</scope>
    <source>
        <strain evidence="2">JCM 6238</strain>
    </source>
</reference>
<protein>
    <submittedName>
        <fullName evidence="1">Uncharacterized protein</fullName>
    </submittedName>
</protein>
<evidence type="ECO:0000313" key="2">
    <source>
        <dbReference type="Proteomes" id="UP001501584"/>
    </source>
</evidence>
<sequence>MSPEPTSEPIERVWLVVATARVEYEVDAVSAEAAMAIVNAKYAHVIDRPTQVLDLISVEDAECYEETS</sequence>
<comment type="caution">
    <text evidence="1">The sequence shown here is derived from an EMBL/GenBank/DDBJ whole genome shotgun (WGS) entry which is preliminary data.</text>
</comment>
<name>A0ABP5TK83_9ACTN</name>
<dbReference type="Proteomes" id="UP001501584">
    <property type="component" value="Unassembled WGS sequence"/>
</dbReference>
<gene>
    <name evidence="1" type="ORF">GCM10010403_52200</name>
</gene>
<evidence type="ECO:0000313" key="1">
    <source>
        <dbReference type="EMBL" id="GAA2352134.1"/>
    </source>
</evidence>
<dbReference type="EMBL" id="BAAASX010000033">
    <property type="protein sequence ID" value="GAA2352134.1"/>
    <property type="molecule type" value="Genomic_DNA"/>
</dbReference>
<accession>A0ABP5TK83</accession>
<proteinExistence type="predicted"/>
<dbReference type="RefSeq" id="WP_310283756.1">
    <property type="nucleotide sequence ID" value="NZ_BAAASX010000033.1"/>
</dbReference>
<organism evidence="1 2">
    <name type="scientific">Glycomyces rutgersensis</name>
    <dbReference type="NCBI Taxonomy" id="58115"/>
    <lineage>
        <taxon>Bacteria</taxon>
        <taxon>Bacillati</taxon>
        <taxon>Actinomycetota</taxon>
        <taxon>Actinomycetes</taxon>
        <taxon>Glycomycetales</taxon>
        <taxon>Glycomycetaceae</taxon>
        <taxon>Glycomyces</taxon>
    </lineage>
</organism>
<keyword evidence="2" id="KW-1185">Reference proteome</keyword>